<dbReference type="Proteomes" id="UP000245609">
    <property type="component" value="Unassembled WGS sequence"/>
</dbReference>
<organism evidence="1 2">
    <name type="scientific">Smittium megazygosporum</name>
    <dbReference type="NCBI Taxonomy" id="133381"/>
    <lineage>
        <taxon>Eukaryota</taxon>
        <taxon>Fungi</taxon>
        <taxon>Fungi incertae sedis</taxon>
        <taxon>Zoopagomycota</taxon>
        <taxon>Kickxellomycotina</taxon>
        <taxon>Harpellomycetes</taxon>
        <taxon>Harpellales</taxon>
        <taxon>Legeriomycetaceae</taxon>
        <taxon>Smittium</taxon>
    </lineage>
</organism>
<evidence type="ECO:0000313" key="2">
    <source>
        <dbReference type="Proteomes" id="UP000245609"/>
    </source>
</evidence>
<sequence length="56" mass="6393">SKDIPQLPYPHKTIATTPNTHQLSLPYLRPTFLPNPQYCSQETSPIMIETITPIMQ</sequence>
<keyword evidence="2" id="KW-1185">Reference proteome</keyword>
<feature type="non-terminal residue" evidence="1">
    <location>
        <position position="1"/>
    </location>
</feature>
<dbReference type="AlphaFoldDB" id="A0A2T9Z8Y1"/>
<accession>A0A2T9Z8Y1</accession>
<comment type="caution">
    <text evidence="1">The sequence shown here is derived from an EMBL/GenBank/DDBJ whole genome shotgun (WGS) entry which is preliminary data.</text>
</comment>
<reference evidence="1 2" key="1">
    <citation type="journal article" date="2018" name="MBio">
        <title>Comparative Genomics Reveals the Core Gene Toolbox for the Fungus-Insect Symbiosis.</title>
        <authorList>
            <person name="Wang Y."/>
            <person name="Stata M."/>
            <person name="Wang W."/>
            <person name="Stajich J.E."/>
            <person name="White M.M."/>
            <person name="Moncalvo J.M."/>
        </authorList>
    </citation>
    <scope>NUCLEOTIDE SEQUENCE [LARGE SCALE GENOMIC DNA]</scope>
    <source>
        <strain evidence="1 2">SC-DP-2</strain>
    </source>
</reference>
<name>A0A2T9Z8Y1_9FUNG</name>
<protein>
    <submittedName>
        <fullName evidence="1">Uncharacterized protein</fullName>
    </submittedName>
</protein>
<feature type="non-terminal residue" evidence="1">
    <location>
        <position position="56"/>
    </location>
</feature>
<proteinExistence type="predicted"/>
<dbReference type="EMBL" id="MBFS01001410">
    <property type="protein sequence ID" value="PVV01059.1"/>
    <property type="molecule type" value="Genomic_DNA"/>
</dbReference>
<gene>
    <name evidence="1" type="ORF">BB560_004539</name>
</gene>
<evidence type="ECO:0000313" key="1">
    <source>
        <dbReference type="EMBL" id="PVV01059.1"/>
    </source>
</evidence>